<feature type="transmembrane region" description="Helical" evidence="1">
    <location>
        <begin position="12"/>
        <end position="35"/>
    </location>
</feature>
<evidence type="ECO:0000313" key="6">
    <source>
        <dbReference type="Proteomes" id="UP000293637"/>
    </source>
</evidence>
<gene>
    <name evidence="4" type="ORF">EQ812_06715</name>
    <name evidence="3" type="ORF">FO454_02335</name>
    <name evidence="2" type="ORF">HMPREF3225_01437</name>
</gene>
<evidence type="ECO:0000313" key="2">
    <source>
        <dbReference type="EMBL" id="KXA37943.1"/>
    </source>
</evidence>
<dbReference type="Proteomes" id="UP000293637">
    <property type="component" value="Unassembled WGS sequence"/>
</dbReference>
<feature type="transmembrane region" description="Helical" evidence="1">
    <location>
        <begin position="55"/>
        <end position="75"/>
    </location>
</feature>
<proteinExistence type="predicted"/>
<dbReference type="Proteomes" id="UP000070063">
    <property type="component" value="Unassembled WGS sequence"/>
</dbReference>
<protein>
    <submittedName>
        <fullName evidence="4">Uncharacterized protein</fullName>
    </submittedName>
</protein>
<reference evidence="4 6" key="2">
    <citation type="journal article" date="2019" name="Sci. Transl. Med.">
        <title>Quorum sensing between bacterial species on the skin protects against epidermal injury in atopic dermatitis.</title>
        <authorList>
            <person name="Williams M.R."/>
        </authorList>
    </citation>
    <scope>NUCLEOTIDE SEQUENCE [LARGE SCALE GENOMIC DNA]</scope>
    <source>
        <strain evidence="4 6">E7</strain>
    </source>
</reference>
<keyword evidence="7" id="KW-1185">Reference proteome</keyword>
<dbReference type="GeneID" id="58090991"/>
<evidence type="ECO:0000256" key="1">
    <source>
        <dbReference type="SAM" id="Phobius"/>
    </source>
</evidence>
<dbReference type="OMA" id="MAWQETE"/>
<accession>A0A133Q513</accession>
<dbReference type="RefSeq" id="WP_002460701.1">
    <property type="nucleotide sequence ID" value="NZ_AP021848.1"/>
</dbReference>
<dbReference type="EMBL" id="SCHB01000003">
    <property type="protein sequence ID" value="TBW72658.1"/>
    <property type="molecule type" value="Genomic_DNA"/>
</dbReference>
<name>A0A133Q513_STALU</name>
<dbReference type="EMBL" id="LRQI01000063">
    <property type="protein sequence ID" value="KXA37943.1"/>
    <property type="molecule type" value="Genomic_DNA"/>
</dbReference>
<evidence type="ECO:0000313" key="4">
    <source>
        <dbReference type="EMBL" id="TBW72658.1"/>
    </source>
</evidence>
<dbReference type="Proteomes" id="UP000325462">
    <property type="component" value="Chromosome"/>
</dbReference>
<reference evidence="2 5" key="1">
    <citation type="submission" date="2016-01" db="EMBL/GenBank/DDBJ databases">
        <authorList>
            <person name="Mitreva M."/>
            <person name="Pepin K.H."/>
            <person name="Mihindukulasuriya K.A."/>
            <person name="Fulton R."/>
            <person name="Fronick C."/>
            <person name="O'Laughlin M."/>
            <person name="Miner T."/>
            <person name="Herter B."/>
            <person name="Rosa B.A."/>
            <person name="Cordes M."/>
            <person name="Tomlinson C."/>
            <person name="Wollam A."/>
            <person name="Palsikar V.B."/>
            <person name="Mardis E.R."/>
            <person name="Wilson R.K."/>
        </authorList>
    </citation>
    <scope>NUCLEOTIDE SEQUENCE [LARGE SCALE GENOMIC DNA]</scope>
    <source>
        <strain evidence="2 5">MJR7738</strain>
    </source>
</reference>
<keyword evidence="1" id="KW-0472">Membrane</keyword>
<evidence type="ECO:0000313" key="3">
    <source>
        <dbReference type="EMBL" id="QEX37815.1"/>
    </source>
</evidence>
<dbReference type="AlphaFoldDB" id="A0A133Q513"/>
<dbReference type="EMBL" id="CP041722">
    <property type="protein sequence ID" value="QEX37815.1"/>
    <property type="molecule type" value="Genomic_DNA"/>
</dbReference>
<evidence type="ECO:0000313" key="7">
    <source>
        <dbReference type="Proteomes" id="UP000325462"/>
    </source>
</evidence>
<keyword evidence="1" id="KW-0812">Transmembrane</keyword>
<keyword evidence="1" id="KW-1133">Transmembrane helix</keyword>
<evidence type="ECO:0000313" key="5">
    <source>
        <dbReference type="Proteomes" id="UP000070063"/>
    </source>
</evidence>
<sequence length="81" mass="9112">MQSNYRFPNAIFFFNMLLLAATLAIIALAIVNFISNSIITKAGVVFEMAWQETEIIFVSACGICILISLIALFILKLFEYK</sequence>
<organism evidence="4 6">
    <name type="scientific">Staphylococcus lugdunensis</name>
    <dbReference type="NCBI Taxonomy" id="28035"/>
    <lineage>
        <taxon>Bacteria</taxon>
        <taxon>Bacillati</taxon>
        <taxon>Bacillota</taxon>
        <taxon>Bacilli</taxon>
        <taxon>Bacillales</taxon>
        <taxon>Staphylococcaceae</taxon>
        <taxon>Staphylococcus</taxon>
    </lineage>
</organism>
<reference evidence="3 7" key="3">
    <citation type="submission" date="2019-07" db="EMBL/GenBank/DDBJ databases">
        <title>Comparative genome analysis of staphylococcus lugdunensis shows clonal complex-dependent diversity of the putative virulence factor, ess/type vii locus.</title>
        <authorList>
            <person name="Lebeurre J."/>
            <person name="Dahyot S."/>
            <person name="Diene S."/>
            <person name="Paulay A."/>
            <person name="Aubourg M."/>
            <person name="Argemi X."/>
            <person name="Giard J.-C."/>
            <person name="Tournier I."/>
            <person name="Francois P."/>
            <person name="Pestel-Caron M."/>
        </authorList>
    </citation>
    <scope>NUCLEOTIDE SEQUENCE [LARGE SCALE GENOMIC DNA]</scope>
    <source>
        <strain evidence="3 7">SL13</strain>
    </source>
</reference>